<dbReference type="WBParaSite" id="nRc.2.0.1.t43969-RA">
    <property type="protein sequence ID" value="nRc.2.0.1.t43969-RA"/>
    <property type="gene ID" value="nRc.2.0.1.g43969"/>
</dbReference>
<dbReference type="Proteomes" id="UP000887565">
    <property type="component" value="Unplaced"/>
</dbReference>
<evidence type="ECO:0000313" key="1">
    <source>
        <dbReference type="Proteomes" id="UP000887565"/>
    </source>
</evidence>
<sequence length="71" mass="8586">MNGDRWMVTRRSFQRVDEEDKNLPIPLITCDKVAKKCELLGWHTNYGYYFTFGSHLDWMGEVLREAMKRDW</sequence>
<protein>
    <submittedName>
        <fullName evidence="2">Uncharacterized protein</fullName>
    </submittedName>
</protein>
<name>A0A915KZU8_ROMCU</name>
<organism evidence="1 2">
    <name type="scientific">Romanomermis culicivorax</name>
    <name type="common">Nematode worm</name>
    <dbReference type="NCBI Taxonomy" id="13658"/>
    <lineage>
        <taxon>Eukaryota</taxon>
        <taxon>Metazoa</taxon>
        <taxon>Ecdysozoa</taxon>
        <taxon>Nematoda</taxon>
        <taxon>Enoplea</taxon>
        <taxon>Dorylaimia</taxon>
        <taxon>Mermithida</taxon>
        <taxon>Mermithoidea</taxon>
        <taxon>Mermithidae</taxon>
        <taxon>Romanomermis</taxon>
    </lineage>
</organism>
<reference evidence="2" key="1">
    <citation type="submission" date="2022-11" db="UniProtKB">
        <authorList>
            <consortium name="WormBaseParasite"/>
        </authorList>
    </citation>
    <scope>IDENTIFICATION</scope>
</reference>
<evidence type="ECO:0000313" key="2">
    <source>
        <dbReference type="WBParaSite" id="nRc.2.0.1.t43969-RA"/>
    </source>
</evidence>
<proteinExistence type="predicted"/>
<keyword evidence="1" id="KW-1185">Reference proteome</keyword>
<dbReference type="AlphaFoldDB" id="A0A915KZU8"/>
<accession>A0A915KZU8</accession>